<dbReference type="AlphaFoldDB" id="A0A401YYX1"/>
<reference evidence="1 2" key="1">
    <citation type="submission" date="2018-12" db="EMBL/GenBank/DDBJ databases">
        <title>Draft genome sequence of Embleya hyalina NBRC 13850T.</title>
        <authorList>
            <person name="Komaki H."/>
            <person name="Hosoyama A."/>
            <person name="Kimura A."/>
            <person name="Ichikawa N."/>
            <person name="Tamura T."/>
        </authorList>
    </citation>
    <scope>NUCLEOTIDE SEQUENCE [LARGE SCALE GENOMIC DNA]</scope>
    <source>
        <strain evidence="1 2">NBRC 13850</strain>
    </source>
</reference>
<organism evidence="1 2">
    <name type="scientific">Embleya hyalina</name>
    <dbReference type="NCBI Taxonomy" id="516124"/>
    <lineage>
        <taxon>Bacteria</taxon>
        <taxon>Bacillati</taxon>
        <taxon>Actinomycetota</taxon>
        <taxon>Actinomycetes</taxon>
        <taxon>Kitasatosporales</taxon>
        <taxon>Streptomycetaceae</taxon>
        <taxon>Embleya</taxon>
    </lineage>
</organism>
<protein>
    <submittedName>
        <fullName evidence="1">Uncharacterized protein</fullName>
    </submittedName>
</protein>
<name>A0A401YYX1_9ACTN</name>
<proteinExistence type="predicted"/>
<dbReference type="EMBL" id="BIFH01000034">
    <property type="protein sequence ID" value="GCD99750.1"/>
    <property type="molecule type" value="Genomic_DNA"/>
</dbReference>
<dbReference type="RefSeq" id="WP_126641524.1">
    <property type="nucleotide sequence ID" value="NZ_BIFH01000034.1"/>
</dbReference>
<sequence>MTATDTTITPPEDCPARLLYRAGRERAAEVDARITHQRAEQARAAAECAASDATYWAPGIAALADPDSWTGYPETIRDDGTPRPAGAATHLGDDIWAWSTDDDRGPLATLMVRCTCGSTYRSTAIHGHEDVDHALALAYDARDHTDRTCRTLHT</sequence>
<keyword evidence="2" id="KW-1185">Reference proteome</keyword>
<gene>
    <name evidence="1" type="ORF">EHYA_07472</name>
</gene>
<dbReference type="Proteomes" id="UP000286931">
    <property type="component" value="Unassembled WGS sequence"/>
</dbReference>
<evidence type="ECO:0000313" key="1">
    <source>
        <dbReference type="EMBL" id="GCD99750.1"/>
    </source>
</evidence>
<accession>A0A401YYX1</accession>
<comment type="caution">
    <text evidence="1">The sequence shown here is derived from an EMBL/GenBank/DDBJ whole genome shotgun (WGS) entry which is preliminary data.</text>
</comment>
<evidence type="ECO:0000313" key="2">
    <source>
        <dbReference type="Proteomes" id="UP000286931"/>
    </source>
</evidence>